<feature type="signal peptide" evidence="1">
    <location>
        <begin position="1"/>
        <end position="18"/>
    </location>
</feature>
<dbReference type="InterPro" id="IPR011055">
    <property type="entry name" value="Dup_hybrid_motif"/>
</dbReference>
<dbReference type="PROSITE" id="PS51257">
    <property type="entry name" value="PROKAR_LIPOPROTEIN"/>
    <property type="match status" value="1"/>
</dbReference>
<keyword evidence="1" id="KW-0732">Signal</keyword>
<organism evidence="3">
    <name type="scientific">uncultured myxobacterium HF0130_06F04</name>
    <dbReference type="NCBI Taxonomy" id="723555"/>
    <lineage>
        <taxon>Bacteria</taxon>
        <taxon>Pseudomonadati</taxon>
        <taxon>Myxococcota</taxon>
        <taxon>Myxococcia</taxon>
        <taxon>Myxococcales</taxon>
        <taxon>environmental samples</taxon>
    </lineage>
</organism>
<feature type="domain" description="M23ase beta-sheet core" evidence="2">
    <location>
        <begin position="112"/>
        <end position="206"/>
    </location>
</feature>
<accession>E7C2G1</accession>
<evidence type="ECO:0000256" key="1">
    <source>
        <dbReference type="SAM" id="SignalP"/>
    </source>
</evidence>
<proteinExistence type="predicted"/>
<dbReference type="AlphaFoldDB" id="E7C2G1"/>
<dbReference type="SUPFAM" id="SSF51261">
    <property type="entry name" value="Duplicated hybrid motif"/>
    <property type="match status" value="1"/>
</dbReference>
<dbReference type="InterPro" id="IPR016047">
    <property type="entry name" value="M23ase_b-sheet_dom"/>
</dbReference>
<evidence type="ECO:0000313" key="3">
    <source>
        <dbReference type="EMBL" id="ADI21635.1"/>
    </source>
</evidence>
<dbReference type="Pfam" id="PF01551">
    <property type="entry name" value="Peptidase_M23"/>
    <property type="match status" value="1"/>
</dbReference>
<dbReference type="EMBL" id="GU567961">
    <property type="protein sequence ID" value="ADI21635.1"/>
    <property type="molecule type" value="Genomic_DNA"/>
</dbReference>
<evidence type="ECO:0000259" key="2">
    <source>
        <dbReference type="Pfam" id="PF01551"/>
    </source>
</evidence>
<dbReference type="PANTHER" id="PTHR21666:SF270">
    <property type="entry name" value="MUREIN HYDROLASE ACTIVATOR ENVC"/>
    <property type="match status" value="1"/>
</dbReference>
<dbReference type="InterPro" id="IPR050570">
    <property type="entry name" value="Cell_wall_metabolism_enzyme"/>
</dbReference>
<sequence>MLQRLTIALALFATGCIAKPPTKMAWTYNSVGQVPAPGPKQADVTAPLIATPLEDAQEDASADPQENWQMPTPVHSPTTVAEPLLLDWPLAATGITSLYGPRPDPVEKRVGFHYGIDMSASYGTQVMSSASGIVISAGWNGGHGRRVVVQHRYGYRTSYSHLSQIVAAPGRRIGAGESIGLVGNSGRSTGPHLHFEITRYGKHLDPLDILGVDLTKD</sequence>
<reference evidence="3" key="1">
    <citation type="submission" date="2010-01" db="EMBL/GenBank/DDBJ databases">
        <title>Genome fragments of uncultured bacteria from the North Pacific subtropical Gyre.</title>
        <authorList>
            <person name="Pham V.D."/>
            <person name="Delong E.F."/>
        </authorList>
    </citation>
    <scope>NUCLEOTIDE SEQUENCE</scope>
</reference>
<dbReference type="PANTHER" id="PTHR21666">
    <property type="entry name" value="PEPTIDASE-RELATED"/>
    <property type="match status" value="1"/>
</dbReference>
<dbReference type="CDD" id="cd12797">
    <property type="entry name" value="M23_peptidase"/>
    <property type="match status" value="1"/>
</dbReference>
<feature type="chain" id="PRO_5003217691" evidence="1">
    <location>
        <begin position="19"/>
        <end position="217"/>
    </location>
</feature>
<dbReference type="Gene3D" id="2.70.70.10">
    <property type="entry name" value="Glucose Permease (Domain IIA)"/>
    <property type="match status" value="1"/>
</dbReference>
<name>E7C2G1_9BACT</name>
<dbReference type="GO" id="GO:0004222">
    <property type="term" value="F:metalloendopeptidase activity"/>
    <property type="evidence" value="ECO:0007669"/>
    <property type="project" value="TreeGrafter"/>
</dbReference>
<protein>
    <submittedName>
        <fullName evidence="3">Membrane proteins related to metalloendopeptidases</fullName>
    </submittedName>
</protein>